<protein>
    <submittedName>
        <fullName evidence="2">Uncharacterized protein</fullName>
    </submittedName>
</protein>
<feature type="compositionally biased region" description="Low complexity" evidence="1">
    <location>
        <begin position="193"/>
        <end position="202"/>
    </location>
</feature>
<feature type="region of interest" description="Disordered" evidence="1">
    <location>
        <begin position="117"/>
        <end position="136"/>
    </location>
</feature>
<feature type="region of interest" description="Disordered" evidence="1">
    <location>
        <begin position="149"/>
        <end position="169"/>
    </location>
</feature>
<proteinExistence type="predicted"/>
<feature type="compositionally biased region" description="Polar residues" evidence="1">
    <location>
        <begin position="423"/>
        <end position="450"/>
    </location>
</feature>
<feature type="non-terminal residue" evidence="2">
    <location>
        <position position="1"/>
    </location>
</feature>
<feature type="region of interest" description="Disordered" evidence="1">
    <location>
        <begin position="191"/>
        <end position="296"/>
    </location>
</feature>
<dbReference type="AlphaFoldDB" id="X6NR45"/>
<evidence type="ECO:0000313" key="3">
    <source>
        <dbReference type="Proteomes" id="UP000023152"/>
    </source>
</evidence>
<feature type="compositionally biased region" description="Acidic residues" evidence="1">
    <location>
        <begin position="218"/>
        <end position="229"/>
    </location>
</feature>
<feature type="compositionally biased region" description="Polar residues" evidence="1">
    <location>
        <begin position="461"/>
        <end position="472"/>
    </location>
</feature>
<feature type="compositionally biased region" description="Polar residues" evidence="1">
    <location>
        <begin position="157"/>
        <end position="166"/>
    </location>
</feature>
<sequence>QQQQQQQMVMSQQKQQEMMHGSPFLGMQPNIQTPIHPSETYGNNEYYGQQGYQMQISPNAGMADIDDAFAGAPMPHTSESGMDSYYGHIPQQQVSTNPSRQTMPYGFSSYGYTSSQYGASSRHAMPTDMAMPPSPLVDTDVDAFVVEKDSKGHQRKNSSSSGNENAGDSIMDLNLGSSFCLTTFGYRTVQTQSGPSGSSIEGSGLGLNGTDIHTSTLDGEEERDNEADTEDSREKVKDKQDYLQEKEKQETSNDTKSRNNLYSTTVKSNLDTNGEEQKLLSTTDTGKSSTKHSTEKTPPIWFHQGFELYKTKYNPNAGRADFYWARYLYIKGQQWNNQLYYKKMQSGDAAVRSMPPPPRIQLRPEEHTFFGCIEYCRKRAKNRHPERDQQMMFQQQQQQQQQQMAGTMTHSQSSQMYPLYHSRSGTLNPVSTVHQQNNGATGSLHPSNIPTGVGPNERSRTFGQTTPLQHSPPSHIMDPNTGMPRSMVMPVSRMMHQPMRQPTSEFARSPGLSPVAIGPSIMGTSGSAGADLYYGQQSSQYQRAELMNHQHIENHPRSMSPIIGMLKGIKEEIYVTILCLLTDPSGNRTQFPNTTAQQQMYSHLQRQGNQNYHLS</sequence>
<reference evidence="2 3" key="1">
    <citation type="journal article" date="2013" name="Curr. Biol.">
        <title>The Genome of the Foraminiferan Reticulomyxa filosa.</title>
        <authorList>
            <person name="Glockner G."/>
            <person name="Hulsmann N."/>
            <person name="Schleicher M."/>
            <person name="Noegel A.A."/>
            <person name="Eichinger L."/>
            <person name="Gallinger C."/>
            <person name="Pawlowski J."/>
            <person name="Sierra R."/>
            <person name="Euteneuer U."/>
            <person name="Pillet L."/>
            <person name="Moustafa A."/>
            <person name="Platzer M."/>
            <person name="Groth M."/>
            <person name="Szafranski K."/>
            <person name="Schliwa M."/>
        </authorList>
    </citation>
    <scope>NUCLEOTIDE SEQUENCE [LARGE SCALE GENOMIC DNA]</scope>
</reference>
<feature type="region of interest" description="Disordered" evidence="1">
    <location>
        <begin position="396"/>
        <end position="481"/>
    </location>
</feature>
<organism evidence="2 3">
    <name type="scientific">Reticulomyxa filosa</name>
    <dbReference type="NCBI Taxonomy" id="46433"/>
    <lineage>
        <taxon>Eukaryota</taxon>
        <taxon>Sar</taxon>
        <taxon>Rhizaria</taxon>
        <taxon>Retaria</taxon>
        <taxon>Foraminifera</taxon>
        <taxon>Monothalamids</taxon>
        <taxon>Reticulomyxidae</taxon>
        <taxon>Reticulomyxa</taxon>
    </lineage>
</organism>
<gene>
    <name evidence="2" type="ORF">RFI_08340</name>
</gene>
<comment type="caution">
    <text evidence="2">The sequence shown here is derived from an EMBL/GenBank/DDBJ whole genome shotgun (WGS) entry which is preliminary data.</text>
</comment>
<feature type="compositionally biased region" description="Basic and acidic residues" evidence="1">
    <location>
        <begin position="230"/>
        <end position="257"/>
    </location>
</feature>
<dbReference type="EMBL" id="ASPP01006463">
    <property type="protein sequence ID" value="ETO28785.1"/>
    <property type="molecule type" value="Genomic_DNA"/>
</dbReference>
<feature type="compositionally biased region" description="Polar residues" evidence="1">
    <location>
        <begin position="279"/>
        <end position="288"/>
    </location>
</feature>
<feature type="compositionally biased region" description="Polar residues" evidence="1">
    <location>
        <begin position="258"/>
        <end position="272"/>
    </location>
</feature>
<feature type="compositionally biased region" description="Polar residues" evidence="1">
    <location>
        <begin position="405"/>
        <end position="416"/>
    </location>
</feature>
<accession>X6NR45</accession>
<evidence type="ECO:0000256" key="1">
    <source>
        <dbReference type="SAM" id="MobiDB-lite"/>
    </source>
</evidence>
<keyword evidence="3" id="KW-1185">Reference proteome</keyword>
<dbReference type="Proteomes" id="UP000023152">
    <property type="component" value="Unassembled WGS sequence"/>
</dbReference>
<evidence type="ECO:0000313" key="2">
    <source>
        <dbReference type="EMBL" id="ETO28785.1"/>
    </source>
</evidence>
<name>X6NR45_RETFI</name>